<accession>A0ABT5KXC0</accession>
<proteinExistence type="predicted"/>
<dbReference type="GO" id="GO:0008237">
    <property type="term" value="F:metallopeptidase activity"/>
    <property type="evidence" value="ECO:0007669"/>
    <property type="project" value="UniProtKB-KW"/>
</dbReference>
<dbReference type="EMBL" id="JAQQXS010000019">
    <property type="protein sequence ID" value="MDC8787040.1"/>
    <property type="molecule type" value="Genomic_DNA"/>
</dbReference>
<keyword evidence="2" id="KW-0645">Protease</keyword>
<protein>
    <submittedName>
        <fullName evidence="2">Metalloprotease secretion chaperone CpaB</fullName>
    </submittedName>
</protein>
<evidence type="ECO:0000256" key="1">
    <source>
        <dbReference type="SAM" id="MobiDB-lite"/>
    </source>
</evidence>
<comment type="caution">
    <text evidence="2">The sequence shown here is derived from an EMBL/GenBank/DDBJ whole genome shotgun (WGS) entry which is preliminary data.</text>
</comment>
<sequence>MATPNRLTLFAGGVAVLLGGLVWVNQADRASAPVVPTNAPGASAASAALAAPQPEAFPGLVPQTSASPTTAKASTLSLDQAQQRRPQSRLDPQLFAAGAKKTAVLVLADPEVAKAHLWPAARQSLIPNRQFVQFDPYVLEAREAEQRFDLMVPQLGVTYQAVIDLVEARGDIVRWQGRLTDDSGDVGQFSFTQTLSDHYTIGAISLPLGRFNMEAKNGYGWMHSEADGFQLPANGQDVLHDH</sequence>
<keyword evidence="2" id="KW-0482">Metalloprotease</keyword>
<keyword evidence="2" id="KW-0378">Hydrolase</keyword>
<evidence type="ECO:0000313" key="3">
    <source>
        <dbReference type="Proteomes" id="UP001219862"/>
    </source>
</evidence>
<name>A0ABT5KXC0_9BURK</name>
<dbReference type="RefSeq" id="WP_273598178.1">
    <property type="nucleotide sequence ID" value="NZ_JAQQXS010000019.1"/>
</dbReference>
<dbReference type="NCBIfam" id="NF033512">
    <property type="entry name" value="T2SS_chap_CpaB"/>
    <property type="match status" value="1"/>
</dbReference>
<feature type="region of interest" description="Disordered" evidence="1">
    <location>
        <begin position="57"/>
        <end position="88"/>
    </location>
</feature>
<dbReference type="Proteomes" id="UP001219862">
    <property type="component" value="Unassembled WGS sequence"/>
</dbReference>
<feature type="compositionally biased region" description="Low complexity" evidence="1">
    <location>
        <begin position="57"/>
        <end position="77"/>
    </location>
</feature>
<reference evidence="2 3" key="1">
    <citation type="submission" date="2022-10" db="EMBL/GenBank/DDBJ databases">
        <title>paucibacter sp. hw8 Genome sequencing.</title>
        <authorList>
            <person name="Park S."/>
        </authorList>
    </citation>
    <scope>NUCLEOTIDE SEQUENCE [LARGE SCALE GENOMIC DNA]</scope>
    <source>
        <strain evidence="3">hw8</strain>
    </source>
</reference>
<evidence type="ECO:0000313" key="2">
    <source>
        <dbReference type="EMBL" id="MDC8787040.1"/>
    </source>
</evidence>
<keyword evidence="3" id="KW-1185">Reference proteome</keyword>
<organism evidence="2 3">
    <name type="scientific">Roseateles koreensis</name>
    <dbReference type="NCBI Taxonomy" id="2987526"/>
    <lineage>
        <taxon>Bacteria</taxon>
        <taxon>Pseudomonadati</taxon>
        <taxon>Pseudomonadota</taxon>
        <taxon>Betaproteobacteria</taxon>
        <taxon>Burkholderiales</taxon>
        <taxon>Sphaerotilaceae</taxon>
        <taxon>Roseateles</taxon>
    </lineage>
</organism>
<gene>
    <name evidence="2" type="primary">cpaB</name>
    <name evidence="2" type="ORF">PRZ01_17760</name>
</gene>